<protein>
    <submittedName>
        <fullName evidence="1">Uncharacterized protein</fullName>
    </submittedName>
</protein>
<accession>A0A0E9XTA1</accession>
<reference evidence="1" key="1">
    <citation type="submission" date="2014-11" db="EMBL/GenBank/DDBJ databases">
        <authorList>
            <person name="Amaro Gonzalez C."/>
        </authorList>
    </citation>
    <scope>NUCLEOTIDE SEQUENCE</scope>
</reference>
<dbReference type="AlphaFoldDB" id="A0A0E9XTA1"/>
<reference evidence="1" key="2">
    <citation type="journal article" date="2015" name="Fish Shellfish Immunol.">
        <title>Early steps in the European eel (Anguilla anguilla)-Vibrio vulnificus interaction in the gills: Role of the RtxA13 toxin.</title>
        <authorList>
            <person name="Callol A."/>
            <person name="Pajuelo D."/>
            <person name="Ebbesson L."/>
            <person name="Teles M."/>
            <person name="MacKenzie S."/>
            <person name="Amaro C."/>
        </authorList>
    </citation>
    <scope>NUCLEOTIDE SEQUENCE</scope>
</reference>
<sequence>MQSPLLTTAVHCEWVDQNIHPGAVLIIQRCPILSEKDRCVCGLLLCSSTTNTGFSK</sequence>
<evidence type="ECO:0000313" key="1">
    <source>
        <dbReference type="EMBL" id="JAI05963.1"/>
    </source>
</evidence>
<organism evidence="1">
    <name type="scientific">Anguilla anguilla</name>
    <name type="common">European freshwater eel</name>
    <name type="synonym">Muraena anguilla</name>
    <dbReference type="NCBI Taxonomy" id="7936"/>
    <lineage>
        <taxon>Eukaryota</taxon>
        <taxon>Metazoa</taxon>
        <taxon>Chordata</taxon>
        <taxon>Craniata</taxon>
        <taxon>Vertebrata</taxon>
        <taxon>Euteleostomi</taxon>
        <taxon>Actinopterygii</taxon>
        <taxon>Neopterygii</taxon>
        <taxon>Teleostei</taxon>
        <taxon>Anguilliformes</taxon>
        <taxon>Anguillidae</taxon>
        <taxon>Anguilla</taxon>
    </lineage>
</organism>
<dbReference type="EMBL" id="GBXM01002615">
    <property type="protein sequence ID" value="JAI05963.1"/>
    <property type="molecule type" value="Transcribed_RNA"/>
</dbReference>
<name>A0A0E9XTA1_ANGAN</name>
<proteinExistence type="predicted"/>